<dbReference type="GeneID" id="29061699"/>
<protein>
    <submittedName>
        <fullName evidence="1">Uncharacterized protein</fullName>
    </submittedName>
</protein>
<dbReference type="Pfam" id="PF12699">
    <property type="entry name" value="phiKZ_IP"/>
    <property type="match status" value="1"/>
</dbReference>
<dbReference type="InterPro" id="IPR024413">
    <property type="entry name" value="Phage_phiKZ_Orf92_int-head"/>
</dbReference>
<evidence type="ECO:0000313" key="2">
    <source>
        <dbReference type="Proteomes" id="UP000201594"/>
    </source>
</evidence>
<name>A0A1B2ICK7_9CAUD</name>
<reference evidence="1 2" key="1">
    <citation type="submission" date="2016-06" db="EMBL/GenBank/DDBJ databases">
        <authorList>
            <person name="Kjaerup R.B."/>
            <person name="Dalgaard T.S."/>
            <person name="Juul-Madsen H.R."/>
        </authorList>
    </citation>
    <scope>NUCLEOTIDE SEQUENCE [LARGE SCALE GENOMIC DNA]</scope>
</reference>
<dbReference type="KEGG" id="vg:29061699"/>
<sequence>MDNLDHDLDKDFATLSEDFETVLALESLGVKPNDVAMLTIAKRWVAHEYFGEGGVELGKRVTKDTAKLALRGAVSGTKKLSSHLANTFMEWAKARDGQIRAKLSDATSKGEVLKKRAQKLQSVVLGMKSVEKHDIKTGSWTSKVCQEDKVNVQACIQLAQGHANLDDIVEAYTVYTKSVLDGPAKRKGDQLEKLGHSSASAVKRAAGILGIVQTKAVSAYPLPGNVIVVVSNPETHTERVQFAVARDGEYGETIPSLSVQQCKEALNAAEAISKAIYQRGTKRGVFSYSGIYDNIQSLESQLDRDDLSNRQIHEITQRYKNAIEVEDAITTALVRVAEGLLDYVQHSAKS</sequence>
<dbReference type="RefSeq" id="YP_009278408.1">
    <property type="nucleotide sequence ID" value="NC_031007.1"/>
</dbReference>
<dbReference type="OrthoDB" id="5997at10239"/>
<evidence type="ECO:0000313" key="1">
    <source>
        <dbReference type="EMBL" id="ANZ48945.1"/>
    </source>
</evidence>
<proteinExistence type="predicted"/>
<organism evidence="1 2">
    <name type="scientific">Erwinia phage vB_EamM_EarlPhillipIV</name>
    <dbReference type="NCBI Taxonomy" id="1883372"/>
    <lineage>
        <taxon>Viruses</taxon>
        <taxon>Duplodnaviria</taxon>
        <taxon>Heunggongvirae</taxon>
        <taxon>Uroviricota</taxon>
        <taxon>Caudoviricetes</taxon>
        <taxon>Chimalliviridae</taxon>
        <taxon>Derbicusvirus</taxon>
        <taxon>Derbicusvirus derbicus</taxon>
    </lineage>
</organism>
<dbReference type="Proteomes" id="UP000201594">
    <property type="component" value="Segment"/>
</dbReference>
<accession>A0A1B2ICK7</accession>
<gene>
    <name evidence="1" type="ORF">EARLPHILLIPIV_96</name>
</gene>
<dbReference type="EMBL" id="KX397367">
    <property type="protein sequence ID" value="ANZ48945.1"/>
    <property type="molecule type" value="Genomic_DNA"/>
</dbReference>